<dbReference type="EMBL" id="JAHLFG010000062">
    <property type="protein sequence ID" value="MBU3827011.1"/>
    <property type="molecule type" value="Genomic_DNA"/>
</dbReference>
<comment type="caution">
    <text evidence="1">The sequence shown here is derived from an EMBL/GenBank/DDBJ whole genome shotgun (WGS) entry which is preliminary data.</text>
</comment>
<evidence type="ECO:0000313" key="2">
    <source>
        <dbReference type="Proteomes" id="UP000824150"/>
    </source>
</evidence>
<name>A0A9E2KP36_9GAMM</name>
<evidence type="ECO:0008006" key="3">
    <source>
        <dbReference type="Google" id="ProtNLM"/>
    </source>
</evidence>
<dbReference type="Proteomes" id="UP000824150">
    <property type="component" value="Unassembled WGS sequence"/>
</dbReference>
<sequence>MLQAEDALELLADPTMVQADFDLNSLIGLNYPGAFIFRMRSNSGQLLGILPGDFVVVRRDLLPYPQALIIVYLNERYQLLEVSSAQQAKLAHGQIFGVVCAVFRKSGHKAKAEDKNSA</sequence>
<accession>A0A9E2KP36</accession>
<dbReference type="InterPro" id="IPR036286">
    <property type="entry name" value="LexA/Signal_pep-like_sf"/>
</dbReference>
<protein>
    <recommendedName>
        <fullName evidence="3">Peptidase S24/S26A/S26B/S26C domain-containing protein</fullName>
    </recommendedName>
</protein>
<organism evidence="1 2">
    <name type="scientific">Candidatus Anaerobiospirillum merdipullorum</name>
    <dbReference type="NCBI Taxonomy" id="2838450"/>
    <lineage>
        <taxon>Bacteria</taxon>
        <taxon>Pseudomonadati</taxon>
        <taxon>Pseudomonadota</taxon>
        <taxon>Gammaproteobacteria</taxon>
        <taxon>Aeromonadales</taxon>
        <taxon>Succinivibrionaceae</taxon>
        <taxon>Anaerobiospirillum</taxon>
    </lineage>
</organism>
<evidence type="ECO:0000313" key="1">
    <source>
        <dbReference type="EMBL" id="MBU3827011.1"/>
    </source>
</evidence>
<reference evidence="1" key="2">
    <citation type="submission" date="2021-04" db="EMBL/GenBank/DDBJ databases">
        <authorList>
            <person name="Gilroy R."/>
        </authorList>
    </citation>
    <scope>NUCLEOTIDE SEQUENCE</scope>
    <source>
        <strain evidence="1">687</strain>
    </source>
</reference>
<dbReference type="SUPFAM" id="SSF51306">
    <property type="entry name" value="LexA/Signal peptidase"/>
    <property type="match status" value="1"/>
</dbReference>
<reference evidence="1" key="1">
    <citation type="journal article" date="2021" name="PeerJ">
        <title>Extensive microbial diversity within the chicken gut microbiome revealed by metagenomics and culture.</title>
        <authorList>
            <person name="Gilroy R."/>
            <person name="Ravi A."/>
            <person name="Getino M."/>
            <person name="Pursley I."/>
            <person name="Horton D.L."/>
            <person name="Alikhan N.F."/>
            <person name="Baker D."/>
            <person name="Gharbi K."/>
            <person name="Hall N."/>
            <person name="Watson M."/>
            <person name="Adriaenssens E.M."/>
            <person name="Foster-Nyarko E."/>
            <person name="Jarju S."/>
            <person name="Secka A."/>
            <person name="Antonio M."/>
            <person name="Oren A."/>
            <person name="Chaudhuri R.R."/>
            <person name="La Ragione R."/>
            <person name="Hildebrand F."/>
            <person name="Pallen M.J."/>
        </authorList>
    </citation>
    <scope>NUCLEOTIDE SEQUENCE</scope>
    <source>
        <strain evidence="1">687</strain>
    </source>
</reference>
<dbReference type="AlphaFoldDB" id="A0A9E2KP36"/>
<proteinExistence type="predicted"/>
<gene>
    <name evidence="1" type="ORF">IAA31_05925</name>
</gene>